<keyword evidence="1 4" id="KW-0413">Isomerase</keyword>
<dbReference type="NCBIfam" id="TIGR00236">
    <property type="entry name" value="wecB"/>
    <property type="match status" value="1"/>
</dbReference>
<reference evidence="6" key="1">
    <citation type="submission" date="2022-10" db="EMBL/GenBank/DDBJ databases">
        <title>Vagococcus sp. isolated from poultry meat.</title>
        <authorList>
            <person name="Johansson P."/>
            <person name="Bjorkroth J."/>
        </authorList>
    </citation>
    <scope>NUCLEOTIDE SEQUENCE</scope>
    <source>
        <strain evidence="6">PNs007</strain>
    </source>
</reference>
<evidence type="ECO:0000313" key="6">
    <source>
        <dbReference type="EMBL" id="MDF0480487.1"/>
    </source>
</evidence>
<evidence type="ECO:0000256" key="4">
    <source>
        <dbReference type="RuleBase" id="RU003513"/>
    </source>
</evidence>
<protein>
    <recommendedName>
        <fullName evidence="3">UDP-N-acetylglucosamine 2-epimerase (non-hydrolyzing)</fullName>
        <ecNumber evidence="3">5.1.3.14</ecNumber>
    </recommendedName>
</protein>
<proteinExistence type="inferred from homology"/>
<dbReference type="Proteomes" id="UP001147148">
    <property type="component" value="Unassembled WGS sequence"/>
</dbReference>
<dbReference type="EC" id="5.1.3.14" evidence="3"/>
<keyword evidence="7" id="KW-1185">Reference proteome</keyword>
<dbReference type="EMBL" id="JAPDSH010000007">
    <property type="protein sequence ID" value="MDF0480487.1"/>
    <property type="molecule type" value="Genomic_DNA"/>
</dbReference>
<dbReference type="Gene3D" id="3.40.50.2000">
    <property type="entry name" value="Glycogen Phosphorylase B"/>
    <property type="match status" value="2"/>
</dbReference>
<comment type="similarity">
    <text evidence="2 4">Belongs to the UDP-N-acetylglucosamine 2-epimerase family.</text>
</comment>
<evidence type="ECO:0000256" key="3">
    <source>
        <dbReference type="ARBA" id="ARBA00038858"/>
    </source>
</evidence>
<dbReference type="PANTHER" id="PTHR43174">
    <property type="entry name" value="UDP-N-ACETYLGLUCOSAMINE 2-EPIMERASE"/>
    <property type="match status" value="1"/>
</dbReference>
<sequence>MKNLKVVTLFGTRPEAIKMAPLVKELESREEITSVVVSTGQHKEMLQQVLDIFDISPDYDLEIMSKNQTLVGITTAILTKLTPILEQELPDVVLVHGDTTTAFVGGLAAFYNQVPIGHVEAGLRTYDKYSPFPEEMNRQLIDRLADYYYAPTPENKESLLKENISEKAIIVTGNTAIDAMSYTVGKTDIDEIVQKNNKESKLMLLTMHRRENLGEPMKQTLKAIRQVLDNHPDYELVFPVHLNPVVQDTAKAILGDHDRVHLISPLDVVEFHNLIAHSALILSDSGGVQEEAPHLNKPVLVLRESTERTEAVTRGTVKLIGTTYDGVLAEIEDLLSHPEIYTRMAESQNPYGDGQASRRIVDHLIDSLKK</sequence>
<dbReference type="InterPro" id="IPR029767">
    <property type="entry name" value="WecB-like"/>
</dbReference>
<accession>A0ABT5X3B5</accession>
<dbReference type="CDD" id="cd03786">
    <property type="entry name" value="GTB_UDP-GlcNAc_2-Epimerase"/>
    <property type="match status" value="1"/>
</dbReference>
<comment type="caution">
    <text evidence="6">The sequence shown here is derived from an EMBL/GenBank/DDBJ whole genome shotgun (WGS) entry which is preliminary data.</text>
</comment>
<gene>
    <name evidence="6" type="primary">wecB</name>
    <name evidence="6" type="ORF">OL233_09355</name>
</gene>
<organism evidence="6 7">
    <name type="scientific">Vagococcus proximus</name>
    <dbReference type="NCBI Taxonomy" id="2991417"/>
    <lineage>
        <taxon>Bacteria</taxon>
        <taxon>Bacillati</taxon>
        <taxon>Bacillota</taxon>
        <taxon>Bacilli</taxon>
        <taxon>Lactobacillales</taxon>
        <taxon>Enterococcaceae</taxon>
        <taxon>Vagococcus</taxon>
    </lineage>
</organism>
<dbReference type="InterPro" id="IPR003331">
    <property type="entry name" value="UDP_GlcNAc_Epimerase_2_dom"/>
</dbReference>
<dbReference type="SUPFAM" id="SSF53756">
    <property type="entry name" value="UDP-Glycosyltransferase/glycogen phosphorylase"/>
    <property type="match status" value="1"/>
</dbReference>
<name>A0ABT5X3B5_9ENTE</name>
<feature type="domain" description="UDP-N-acetylglucosamine 2-epimerase" evidence="5">
    <location>
        <begin position="24"/>
        <end position="364"/>
    </location>
</feature>
<dbReference type="Pfam" id="PF02350">
    <property type="entry name" value="Epimerase_2"/>
    <property type="match status" value="1"/>
</dbReference>
<dbReference type="PANTHER" id="PTHR43174:SF2">
    <property type="entry name" value="UDP-N-ACETYLGLUCOSAMINE 2-EPIMERASE"/>
    <property type="match status" value="1"/>
</dbReference>
<evidence type="ECO:0000313" key="7">
    <source>
        <dbReference type="Proteomes" id="UP001147148"/>
    </source>
</evidence>
<dbReference type="GO" id="GO:0008761">
    <property type="term" value="F:UDP-N-acetylglucosamine 2-epimerase activity"/>
    <property type="evidence" value="ECO:0007669"/>
    <property type="project" value="UniProtKB-EC"/>
</dbReference>
<evidence type="ECO:0000256" key="2">
    <source>
        <dbReference type="ARBA" id="ARBA00038209"/>
    </source>
</evidence>
<evidence type="ECO:0000259" key="5">
    <source>
        <dbReference type="Pfam" id="PF02350"/>
    </source>
</evidence>
<dbReference type="RefSeq" id="WP_275472053.1">
    <property type="nucleotide sequence ID" value="NZ_JAPDSH010000007.1"/>
</dbReference>
<evidence type="ECO:0000256" key="1">
    <source>
        <dbReference type="ARBA" id="ARBA00023235"/>
    </source>
</evidence>